<name>A0A9Q0UHV9_SALVM</name>
<dbReference type="AlphaFoldDB" id="A0A9Q0UHV9"/>
<proteinExistence type="predicted"/>
<dbReference type="Proteomes" id="UP001151529">
    <property type="component" value="Chromosome 2"/>
</dbReference>
<sequence length="99" mass="11087">MIAFAASTRFGGAFGEVVGNHIPSTDSKELVGGIEMPLFCNGTPCKWRNYFGFGELEAHRHATPPLLELSYCHPIWTTRFFIGIRASTKELTFGRCRVY</sequence>
<dbReference type="EMBL" id="JAPFFL010000004">
    <property type="protein sequence ID" value="KAJ6730381.1"/>
    <property type="molecule type" value="Genomic_DNA"/>
</dbReference>
<protein>
    <submittedName>
        <fullName evidence="1">Uncharacterized protein</fullName>
    </submittedName>
</protein>
<keyword evidence="2" id="KW-1185">Reference proteome</keyword>
<evidence type="ECO:0000313" key="2">
    <source>
        <dbReference type="Proteomes" id="UP001151529"/>
    </source>
</evidence>
<gene>
    <name evidence="1" type="ORF">OIU85_021203</name>
</gene>
<evidence type="ECO:0000313" key="1">
    <source>
        <dbReference type="EMBL" id="KAJ6730381.1"/>
    </source>
</evidence>
<comment type="caution">
    <text evidence="1">The sequence shown here is derived from an EMBL/GenBank/DDBJ whole genome shotgun (WGS) entry which is preliminary data.</text>
</comment>
<reference evidence="1" key="2">
    <citation type="journal article" date="2023" name="Int. J. Mol. Sci.">
        <title>De Novo Assembly and Annotation of 11 Diverse Shrub Willow (Salix) Genomes Reveals Novel Gene Organization in Sex-Linked Regions.</title>
        <authorList>
            <person name="Hyden B."/>
            <person name="Feng K."/>
            <person name="Yates T.B."/>
            <person name="Jawdy S."/>
            <person name="Cereghino C."/>
            <person name="Smart L.B."/>
            <person name="Muchero W."/>
        </authorList>
    </citation>
    <scope>NUCLEOTIDE SEQUENCE [LARGE SCALE GENOMIC DNA]</scope>
    <source>
        <tissue evidence="1">Shoot tip</tissue>
    </source>
</reference>
<organism evidence="1 2">
    <name type="scientific">Salix viminalis</name>
    <name type="common">Common osier</name>
    <name type="synonym">Basket willow</name>
    <dbReference type="NCBI Taxonomy" id="40686"/>
    <lineage>
        <taxon>Eukaryota</taxon>
        <taxon>Viridiplantae</taxon>
        <taxon>Streptophyta</taxon>
        <taxon>Embryophyta</taxon>
        <taxon>Tracheophyta</taxon>
        <taxon>Spermatophyta</taxon>
        <taxon>Magnoliopsida</taxon>
        <taxon>eudicotyledons</taxon>
        <taxon>Gunneridae</taxon>
        <taxon>Pentapetalae</taxon>
        <taxon>rosids</taxon>
        <taxon>fabids</taxon>
        <taxon>Malpighiales</taxon>
        <taxon>Salicaceae</taxon>
        <taxon>Saliceae</taxon>
        <taxon>Salix</taxon>
    </lineage>
</organism>
<reference evidence="1" key="1">
    <citation type="submission" date="2022-11" db="EMBL/GenBank/DDBJ databases">
        <authorList>
            <person name="Hyden B.L."/>
            <person name="Feng K."/>
            <person name="Yates T."/>
            <person name="Jawdy S."/>
            <person name="Smart L.B."/>
            <person name="Muchero W."/>
        </authorList>
    </citation>
    <scope>NUCLEOTIDE SEQUENCE</scope>
    <source>
        <tissue evidence="1">Shoot tip</tissue>
    </source>
</reference>
<accession>A0A9Q0UHV9</accession>